<evidence type="ECO:0000313" key="4">
    <source>
        <dbReference type="EMBL" id="NQE36731.1"/>
    </source>
</evidence>
<dbReference type="EMBL" id="SRRZ01000096">
    <property type="protein sequence ID" value="NQE36731.1"/>
    <property type="molecule type" value="Genomic_DNA"/>
</dbReference>
<keyword evidence="5" id="KW-1185">Reference proteome</keyword>
<dbReference type="InterPro" id="IPR007936">
    <property type="entry name" value="VapE-like_dom"/>
</dbReference>
<dbReference type="PANTHER" id="PTHR34985">
    <property type="entry name" value="SLR0554 PROTEIN"/>
    <property type="match status" value="1"/>
</dbReference>
<feature type="domain" description="Virulence-associated protein E-like" evidence="3">
    <location>
        <begin position="510"/>
        <end position="714"/>
    </location>
</feature>
<organism evidence="4 5">
    <name type="scientific">Microcoleus asticus IPMA8</name>
    <dbReference type="NCBI Taxonomy" id="2563858"/>
    <lineage>
        <taxon>Bacteria</taxon>
        <taxon>Bacillati</taxon>
        <taxon>Cyanobacteriota</taxon>
        <taxon>Cyanophyceae</taxon>
        <taxon>Oscillatoriophycideae</taxon>
        <taxon>Oscillatoriales</taxon>
        <taxon>Microcoleaceae</taxon>
        <taxon>Microcoleus</taxon>
        <taxon>Microcoleus asticus</taxon>
    </lineage>
</organism>
<proteinExistence type="predicted"/>
<evidence type="ECO:0000256" key="1">
    <source>
        <dbReference type="SAM" id="Coils"/>
    </source>
</evidence>
<dbReference type="Pfam" id="PF05272">
    <property type="entry name" value="VapE-like_dom"/>
    <property type="match status" value="1"/>
</dbReference>
<reference evidence="4 5" key="1">
    <citation type="journal article" date="2020" name="Sci. Rep.">
        <title>A novel cyanobacterial geosmin producer, revising GeoA distribution and dispersion patterns in Bacteria.</title>
        <authorList>
            <person name="Churro C."/>
            <person name="Semedo-Aguiar A.P."/>
            <person name="Silva A.D."/>
            <person name="Pereira-Leal J.B."/>
            <person name="Leite R.B."/>
        </authorList>
    </citation>
    <scope>NUCLEOTIDE SEQUENCE [LARGE SCALE GENOMIC DNA]</scope>
    <source>
        <strain evidence="4 5">IPMA8</strain>
    </source>
</reference>
<feature type="compositionally biased region" description="Polar residues" evidence="2">
    <location>
        <begin position="850"/>
        <end position="864"/>
    </location>
</feature>
<keyword evidence="1" id="KW-0175">Coiled coil</keyword>
<dbReference type="Proteomes" id="UP000702425">
    <property type="component" value="Unassembled WGS sequence"/>
</dbReference>
<dbReference type="RefSeq" id="WP_172190601.1">
    <property type="nucleotide sequence ID" value="NZ_CAWPPK010000314.1"/>
</dbReference>
<feature type="region of interest" description="Disordered" evidence="2">
    <location>
        <begin position="1003"/>
        <end position="1068"/>
    </location>
</feature>
<protein>
    <recommendedName>
        <fullName evidence="3">Virulence-associated protein E-like domain-containing protein</fullName>
    </recommendedName>
</protein>
<feature type="region of interest" description="Disordered" evidence="2">
    <location>
        <begin position="817"/>
        <end position="869"/>
    </location>
</feature>
<accession>A0ABX2D260</accession>
<evidence type="ECO:0000313" key="5">
    <source>
        <dbReference type="Proteomes" id="UP000702425"/>
    </source>
</evidence>
<feature type="compositionally biased region" description="Low complexity" evidence="2">
    <location>
        <begin position="1051"/>
        <end position="1062"/>
    </location>
</feature>
<gene>
    <name evidence="4" type="ORF">E5S67_04496</name>
</gene>
<sequence length="1161" mass="131794">MSKKIVIDRELAEKHLNYLGYESGQAYLRFLYPSTDDRKKKDKGRKVSDLNWQQIEQYQADGRGVYVVINGAGGTGQTDADIKQCCAIFCEWDDISLAEQFEKWSEVSFVEPTFTIFSGGKSMQPYWLFEESITPEQWRELQVLLIEIMEADGSNKNPSRMLRLAGAWHIKPDRPPIKSEIVSESGIRYNYNDLRERLSRLFAELEQRRKEEKERNQQNLLDLLANSSRAISIENIANGTGSAGTSTATLIKPTETLPASGTKKIKFKDLKVPVPIAIPLASALGKAKVYLNGIETQRNTSMAMLARDLLGVQAEFQRLGQLTDDDAYTLFLDACRRCSPGGGWDEDEWQQIWNSAVKSNPVSSIKHYIPDGVEGCIKGVYWRFLKSQRPFDLDFLPESASIPVADSVGELENPKSSAFNILDSDHKMIQDYKKLNRHFGKRIRLNTLSKRIEIDGKPVSLDRVRLQLAIRHGVLTRSSREDVQDILTEIAVENQYSPIQEYLNSLPMASDTSILDTLVQRYFGVEGELYTKFIRKTLIGAVKRAFEPGCKMDTVLILQGPQGFRKSTFFKIMAGKQYFDDSLGTVSDKDERLKLHRAWLIEWSELESIFKRRDVSATKAFLSSGTDAIRPPYCRDTEDFDRPSIIVATTNKQEFLADETGNRRFWIIPVKQKIDTKLLRQERDKIWAAAMLAYRSGEEPYLDFGNDEEKAEQLTEDFQTSDPWEDFILNYIEHRDYVQLSDLLNHLQVDLSRQERSHQMRCSAILKKIGWEREFRMIGFKRVRVWAKVEIDELADQPQILKIPLKMEVDREVDLHATSGFDRPDQPDRPVSETLLIPDSHPDFPPYSPDQISNPTSEPTSEPTSDYGESAIAQSCEPVADLASKDALTDAEKAADLESLGEKVDRVDRVDQNLTEQGFDSDLPSEIEVDQQKNEVDQQTQQQVEEAELLEYIRTVLKVGDPKLARSIQVVLKEVCGGGAADRQKVWNTLTEAEKATFTALLAAPEPETHETSEPHETIDEPTIPTSEPTSELVEEPAEESISATPAETISEPTPTSNSAPTPTTPEPVAEQLISDEDAEKLRELALIWWNEYYPEQLQALLTQMYGWQTPGTKYDVAVIIQWLEGESAEVRDRINQLITLKNHNSSTDSLTDKEKSKETD</sequence>
<feature type="compositionally biased region" description="Basic and acidic residues" evidence="2">
    <location>
        <begin position="1007"/>
        <end position="1019"/>
    </location>
</feature>
<feature type="compositionally biased region" description="Basic and acidic residues" evidence="2">
    <location>
        <begin position="822"/>
        <end position="831"/>
    </location>
</feature>
<comment type="caution">
    <text evidence="4">The sequence shown here is derived from an EMBL/GenBank/DDBJ whole genome shotgun (WGS) entry which is preliminary data.</text>
</comment>
<evidence type="ECO:0000256" key="2">
    <source>
        <dbReference type="SAM" id="MobiDB-lite"/>
    </source>
</evidence>
<name>A0ABX2D260_9CYAN</name>
<dbReference type="PANTHER" id="PTHR34985:SF1">
    <property type="entry name" value="SLR0554 PROTEIN"/>
    <property type="match status" value="1"/>
</dbReference>
<feature type="coiled-coil region" evidence="1">
    <location>
        <begin position="191"/>
        <end position="223"/>
    </location>
</feature>
<evidence type="ECO:0000259" key="3">
    <source>
        <dbReference type="Pfam" id="PF05272"/>
    </source>
</evidence>